<evidence type="ECO:0000256" key="10">
    <source>
        <dbReference type="ARBA" id="ARBA00034699"/>
    </source>
</evidence>
<evidence type="ECO:0000256" key="5">
    <source>
        <dbReference type="ARBA" id="ARBA00022771"/>
    </source>
</evidence>
<evidence type="ECO:0000256" key="7">
    <source>
        <dbReference type="ARBA" id="ARBA00022833"/>
    </source>
</evidence>
<proteinExistence type="inferred from homology"/>
<evidence type="ECO:0000256" key="2">
    <source>
        <dbReference type="ARBA" id="ARBA00022473"/>
    </source>
</evidence>
<dbReference type="GO" id="GO:0005737">
    <property type="term" value="C:cytoplasm"/>
    <property type="evidence" value="ECO:0007669"/>
    <property type="project" value="UniProtKB-SubCell"/>
</dbReference>
<keyword evidence="2" id="KW-0217">Developmental protein</keyword>
<dbReference type="PANTHER" id="PTHR31054:SF3">
    <property type="entry name" value="ZYGOTE ARREST PROTEIN 1-LIKE"/>
    <property type="match status" value="1"/>
</dbReference>
<dbReference type="GO" id="GO:0048477">
    <property type="term" value="P:oogenesis"/>
    <property type="evidence" value="ECO:0007669"/>
    <property type="project" value="UniProtKB-KW"/>
</dbReference>
<dbReference type="Pfam" id="PF13695">
    <property type="entry name" value="Zn_ribbon_3CxxC"/>
    <property type="match status" value="1"/>
</dbReference>
<dbReference type="InterPro" id="IPR026775">
    <property type="entry name" value="Zar1"/>
</dbReference>
<keyword evidence="3" id="KW-0963">Cytoplasm</keyword>
<keyword evidence="4" id="KW-0479">Metal-binding</keyword>
<dbReference type="PANTHER" id="PTHR31054">
    <property type="entry name" value="ZYGOTE ARREST PROTEIN 1-LIKE ISOFORM X1"/>
    <property type="match status" value="1"/>
</dbReference>
<evidence type="ECO:0000313" key="13">
    <source>
        <dbReference type="Proteomes" id="UP000735302"/>
    </source>
</evidence>
<gene>
    <name evidence="12" type="ORF">PoB_004987000</name>
</gene>
<evidence type="ECO:0000259" key="11">
    <source>
        <dbReference type="SMART" id="SM01328"/>
    </source>
</evidence>
<dbReference type="SMART" id="SM01328">
    <property type="entry name" value="zf-3CxxC"/>
    <property type="match status" value="1"/>
</dbReference>
<accession>A0AAV4BSC2</accession>
<comment type="subcellular location">
    <subcellularLocation>
        <location evidence="1">Cytoplasm</location>
    </subcellularLocation>
</comment>
<reference evidence="12 13" key="1">
    <citation type="journal article" date="2021" name="Elife">
        <title>Chloroplast acquisition without the gene transfer in kleptoplastic sea slugs, Plakobranchus ocellatus.</title>
        <authorList>
            <person name="Maeda T."/>
            <person name="Takahashi S."/>
            <person name="Yoshida T."/>
            <person name="Shimamura S."/>
            <person name="Takaki Y."/>
            <person name="Nagai Y."/>
            <person name="Toyoda A."/>
            <person name="Suzuki Y."/>
            <person name="Arimoto A."/>
            <person name="Ishii H."/>
            <person name="Satoh N."/>
            <person name="Nishiyama T."/>
            <person name="Hasebe M."/>
            <person name="Maruyama T."/>
            <person name="Minagawa J."/>
            <person name="Obokata J."/>
            <person name="Shigenobu S."/>
        </authorList>
    </citation>
    <scope>NUCLEOTIDE SEQUENCE [LARGE SCALE GENOMIC DNA]</scope>
</reference>
<sequence>MSQNHTETLVIKVKGVCDSNPNPSFGRDCHVQQVAPGRHPASARKIKTDKTSKIATRDVRTLHQKGKLEIVVKEMERMKLKILGLAEIRWTGAERRIVQELEVTNKFLKRQSVRKSSTDFIMPNYRSDLKRNYGFFRCSSCKKQWESSHVYGKFVNRKYVVQYGQECKECKVMCMPYHTEPIKCRVCGQESCHCRDEMDDDHRHVDDSKPHRSDLCGKCRAGLPCHQRRF</sequence>
<dbReference type="GO" id="GO:0006412">
    <property type="term" value="P:translation"/>
    <property type="evidence" value="ECO:0007669"/>
    <property type="project" value="TreeGrafter"/>
</dbReference>
<evidence type="ECO:0000256" key="9">
    <source>
        <dbReference type="ARBA" id="ARBA00022943"/>
    </source>
</evidence>
<keyword evidence="9" id="KW-0896">Oogenesis</keyword>
<evidence type="ECO:0000256" key="3">
    <source>
        <dbReference type="ARBA" id="ARBA00022490"/>
    </source>
</evidence>
<evidence type="ECO:0000256" key="1">
    <source>
        <dbReference type="ARBA" id="ARBA00004496"/>
    </source>
</evidence>
<keyword evidence="7" id="KW-0862">Zinc</keyword>
<dbReference type="EMBL" id="BLXT01005511">
    <property type="protein sequence ID" value="GFO23365.1"/>
    <property type="molecule type" value="Genomic_DNA"/>
</dbReference>
<evidence type="ECO:0000256" key="6">
    <source>
        <dbReference type="ARBA" id="ARBA00022782"/>
    </source>
</evidence>
<keyword evidence="8" id="KW-0694">RNA-binding</keyword>
<comment type="caution">
    <text evidence="12">The sequence shown here is derived from an EMBL/GenBank/DDBJ whole genome shotgun (WGS) entry which is preliminary data.</text>
</comment>
<comment type="similarity">
    <text evidence="10">Belongs to the ZAR1 family.</text>
</comment>
<keyword evidence="6" id="KW-0221">Differentiation</keyword>
<dbReference type="GO" id="GO:0008270">
    <property type="term" value="F:zinc ion binding"/>
    <property type="evidence" value="ECO:0007669"/>
    <property type="project" value="UniProtKB-KW"/>
</dbReference>
<dbReference type="GO" id="GO:0003729">
    <property type="term" value="F:mRNA binding"/>
    <property type="evidence" value="ECO:0007669"/>
    <property type="project" value="UniProtKB-ARBA"/>
</dbReference>
<feature type="domain" description="3CxxC-type" evidence="11">
    <location>
        <begin position="131"/>
        <end position="222"/>
    </location>
</feature>
<dbReference type="GO" id="GO:0017148">
    <property type="term" value="P:negative regulation of translation"/>
    <property type="evidence" value="ECO:0007669"/>
    <property type="project" value="UniProtKB-ARBA"/>
</dbReference>
<evidence type="ECO:0000256" key="8">
    <source>
        <dbReference type="ARBA" id="ARBA00022884"/>
    </source>
</evidence>
<evidence type="ECO:0000256" key="4">
    <source>
        <dbReference type="ARBA" id="ARBA00022723"/>
    </source>
</evidence>
<dbReference type="Proteomes" id="UP000735302">
    <property type="component" value="Unassembled WGS sequence"/>
</dbReference>
<dbReference type="InterPro" id="IPR027377">
    <property type="entry name" value="ZAR1/RTP1-5-like_Znf-3CxxC"/>
</dbReference>
<keyword evidence="13" id="KW-1185">Reference proteome</keyword>
<protein>
    <submittedName>
        <fullName evidence="12">Zygote arrest protein 1-like</fullName>
    </submittedName>
</protein>
<name>A0AAV4BSC2_9GAST</name>
<organism evidence="12 13">
    <name type="scientific">Plakobranchus ocellatus</name>
    <dbReference type="NCBI Taxonomy" id="259542"/>
    <lineage>
        <taxon>Eukaryota</taxon>
        <taxon>Metazoa</taxon>
        <taxon>Spiralia</taxon>
        <taxon>Lophotrochozoa</taxon>
        <taxon>Mollusca</taxon>
        <taxon>Gastropoda</taxon>
        <taxon>Heterobranchia</taxon>
        <taxon>Euthyneura</taxon>
        <taxon>Panpulmonata</taxon>
        <taxon>Sacoglossa</taxon>
        <taxon>Placobranchoidea</taxon>
        <taxon>Plakobranchidae</taxon>
        <taxon>Plakobranchus</taxon>
    </lineage>
</organism>
<dbReference type="AlphaFoldDB" id="A0AAV4BSC2"/>
<evidence type="ECO:0000313" key="12">
    <source>
        <dbReference type="EMBL" id="GFO23365.1"/>
    </source>
</evidence>
<keyword evidence="5" id="KW-0863">Zinc-finger</keyword>